<gene>
    <name evidence="1" type="ORF">SAMN05421850_107175</name>
</gene>
<sequence>MVVGNEKIVDREIREFVTGERQKCLSDREWRHRLAGYGYDLRKEIDCFKLVTLGRGVELCDLPLERPAA</sequence>
<proteinExistence type="predicted"/>
<dbReference type="OrthoDB" id="7874863at2"/>
<dbReference type="AlphaFoldDB" id="A0A1G8Q9H0"/>
<evidence type="ECO:0000313" key="1">
    <source>
        <dbReference type="EMBL" id="SDJ01434.1"/>
    </source>
</evidence>
<protein>
    <submittedName>
        <fullName evidence="1">Uncharacterized protein</fullName>
    </submittedName>
</protein>
<keyword evidence="2" id="KW-1185">Reference proteome</keyword>
<dbReference type="EMBL" id="FNEB01000007">
    <property type="protein sequence ID" value="SDJ01434.1"/>
    <property type="molecule type" value="Genomic_DNA"/>
</dbReference>
<name>A0A1G8Q9H0_9RHOB</name>
<dbReference type="Proteomes" id="UP000199340">
    <property type="component" value="Unassembled WGS sequence"/>
</dbReference>
<dbReference type="STRING" id="490829.SAMN05421850_107175"/>
<evidence type="ECO:0000313" key="2">
    <source>
        <dbReference type="Proteomes" id="UP000199340"/>
    </source>
</evidence>
<organism evidence="1 2">
    <name type="scientific">Lutimaribacter saemankumensis</name>
    <dbReference type="NCBI Taxonomy" id="490829"/>
    <lineage>
        <taxon>Bacteria</taxon>
        <taxon>Pseudomonadati</taxon>
        <taxon>Pseudomonadota</taxon>
        <taxon>Alphaproteobacteria</taxon>
        <taxon>Rhodobacterales</taxon>
        <taxon>Roseobacteraceae</taxon>
        <taxon>Lutimaribacter</taxon>
    </lineage>
</organism>
<reference evidence="1 2" key="1">
    <citation type="submission" date="2016-10" db="EMBL/GenBank/DDBJ databases">
        <authorList>
            <person name="de Groot N.N."/>
        </authorList>
    </citation>
    <scope>NUCLEOTIDE SEQUENCE [LARGE SCALE GENOMIC DNA]</scope>
    <source>
        <strain evidence="1 2">DSM 28010</strain>
    </source>
</reference>
<dbReference type="RefSeq" id="WP_090029333.1">
    <property type="nucleotide sequence ID" value="NZ_FNEB01000007.1"/>
</dbReference>
<accession>A0A1G8Q9H0</accession>